<dbReference type="Pfam" id="PF03366">
    <property type="entry name" value="YEATS"/>
    <property type="match status" value="1"/>
</dbReference>
<comment type="subcellular location">
    <subcellularLocation>
        <location evidence="2">Nucleus</location>
    </subcellularLocation>
</comment>
<organism evidence="5 6">
    <name type="scientific">Vanessa tameamea</name>
    <name type="common">Kamehameha butterfly</name>
    <dbReference type="NCBI Taxonomy" id="334116"/>
    <lineage>
        <taxon>Eukaryota</taxon>
        <taxon>Metazoa</taxon>
        <taxon>Ecdysozoa</taxon>
        <taxon>Arthropoda</taxon>
        <taxon>Hexapoda</taxon>
        <taxon>Insecta</taxon>
        <taxon>Pterygota</taxon>
        <taxon>Neoptera</taxon>
        <taxon>Endopterygota</taxon>
        <taxon>Lepidoptera</taxon>
        <taxon>Glossata</taxon>
        <taxon>Ditrysia</taxon>
        <taxon>Papilionoidea</taxon>
        <taxon>Nymphalidae</taxon>
        <taxon>Nymphalinae</taxon>
        <taxon>Vanessa</taxon>
    </lineage>
</organism>
<evidence type="ECO:0000313" key="6">
    <source>
        <dbReference type="RefSeq" id="XP_026488764.2"/>
    </source>
</evidence>
<evidence type="ECO:0000256" key="2">
    <source>
        <dbReference type="PROSITE-ProRule" id="PRU00376"/>
    </source>
</evidence>
<dbReference type="InterPro" id="IPR005033">
    <property type="entry name" value="YEATS"/>
</dbReference>
<dbReference type="InterPro" id="IPR055129">
    <property type="entry name" value="YEATS_dom"/>
</dbReference>
<dbReference type="OMA" id="MCKDINI"/>
<feature type="region of interest" description="Disordered" evidence="3">
    <location>
        <begin position="171"/>
        <end position="191"/>
    </location>
</feature>
<protein>
    <submittedName>
        <fullName evidence="6">Uncharacterized protein LOC113395378</fullName>
    </submittedName>
</protein>
<dbReference type="AlphaFoldDB" id="A0A8B8HV73"/>
<evidence type="ECO:0000259" key="4">
    <source>
        <dbReference type="PROSITE" id="PS51037"/>
    </source>
</evidence>
<evidence type="ECO:0000256" key="1">
    <source>
        <dbReference type="ARBA" id="ARBA00023242"/>
    </source>
</evidence>
<accession>A0A8B8HV73</accession>
<keyword evidence="1 2" id="KW-0539">Nucleus</keyword>
<reference evidence="6" key="1">
    <citation type="submission" date="2025-08" db="UniProtKB">
        <authorList>
            <consortium name="RefSeq"/>
        </authorList>
    </citation>
    <scope>IDENTIFICATION</scope>
    <source>
        <tissue evidence="6">Whole body</tissue>
    </source>
</reference>
<proteinExistence type="predicted"/>
<dbReference type="PANTHER" id="PTHR23195">
    <property type="entry name" value="YEATS DOMAIN"/>
    <property type="match status" value="1"/>
</dbReference>
<dbReference type="Gene3D" id="2.60.40.1970">
    <property type="entry name" value="YEATS domain"/>
    <property type="match status" value="1"/>
</dbReference>
<gene>
    <name evidence="6" type="primary">LOC113395378</name>
</gene>
<dbReference type="Proteomes" id="UP001652626">
    <property type="component" value="Chromosome 28"/>
</dbReference>
<dbReference type="CDD" id="cd16907">
    <property type="entry name" value="YEATS_YEATS2_like"/>
    <property type="match status" value="1"/>
</dbReference>
<dbReference type="Pfam" id="PF22951">
    <property type="entry name" value="3HBD"/>
    <property type="match status" value="1"/>
</dbReference>
<feature type="domain" description="YEATS" evidence="4">
    <location>
        <begin position="208"/>
        <end position="351"/>
    </location>
</feature>
<evidence type="ECO:0000313" key="5">
    <source>
        <dbReference type="Proteomes" id="UP001652626"/>
    </source>
</evidence>
<keyword evidence="5" id="KW-1185">Reference proteome</keyword>
<dbReference type="OrthoDB" id="1741717at2759"/>
<dbReference type="InterPro" id="IPR038704">
    <property type="entry name" value="YEAST_sf"/>
</dbReference>
<dbReference type="InterPro" id="IPR055127">
    <property type="entry name" value="YEATS2_3HBD"/>
</dbReference>
<dbReference type="GeneID" id="113395378"/>
<sequence>MEHNEEYHDPDYPETLINVKEEAPILSEEEKIVKIKQIIHREFRNELNIRENEVTLIDQRMTTARRYLHQVRYSLVNNYYRDQKLQLTGSQIEDEVAAQTEPRARSEVSSILRESQRRLHPSVRKLLGKQTVDLEEIFRSREPRNKARKDYSAMVQTKNITISADSTISLRPSTEKMEEEEPCSSRPKKIPRQIDPKVNNVVTFDEITRNKKKHRYRIIIGNTSKYAPPASRLDRSTHKWLLYVRGPPRADVSRVLRAVSVQLHHSYAPHHTVHIDKPPFQVSRRGWGEFPARVTLHFALPDRNRPATLTHTIKLDRHYTGLQTLGAETVADVWLYSTPEMLEFEYKADEEQLTYSPKPIEEIKQEEPPVVKYEPSEQKNEQNDSWLDFFSKDTTEVNVDEMFVKNIKKEPEDNQSNEINETEHIPEVNNDKQILANGVDDQVIDNNVEIKLENPPIEVNNKPKKRIMKYMDPTTRKIYYLEMDRNLDLSKVQEIVINSQGEMQTAKISPIKTNGLKHVRNKKPVSLLKPEVKNQLKKGVESEKILRRNELNHIENDHCYLATNWSTFDKKPNITEEVNGVSVCDKLKTVIKKFSCARVIVSYLLKKIPLISVEARDPDFVQCLPFVVENDERYWKLDFAKRRNMEWSRAKLINKMLTDRFKTDPASVWRTKQILVYSRLHGYYPVRSENIQKEPDMDTNEWSSWNDLENTRQIESNIRKLYPNASDISSLSLFDSEKYVDKNSSETMDLCDSDEEIDVVNTDAPVKARNVKRETEVSLKALPVDKDEKLRFYYVEKICSDIGIELRNENIGSGYSYSAVHRVLLTAAKCFAEELIRSSLADQLSLSNDPQLPTIWTGSSSRTSVRLEHVFRAARSAPRTRALAAHALAAERKHTHAL</sequence>
<dbReference type="GO" id="GO:0005634">
    <property type="term" value="C:nucleus"/>
    <property type="evidence" value="ECO:0007669"/>
    <property type="project" value="UniProtKB-SubCell"/>
</dbReference>
<name>A0A8B8HV73_VANTA</name>
<evidence type="ECO:0000256" key="3">
    <source>
        <dbReference type="SAM" id="MobiDB-lite"/>
    </source>
</evidence>
<dbReference type="GO" id="GO:0006355">
    <property type="term" value="P:regulation of DNA-templated transcription"/>
    <property type="evidence" value="ECO:0007669"/>
    <property type="project" value="InterPro"/>
</dbReference>
<dbReference type="RefSeq" id="XP_026488764.2">
    <property type="nucleotide sequence ID" value="XM_026632979.2"/>
</dbReference>
<dbReference type="PROSITE" id="PS51037">
    <property type="entry name" value="YEATS"/>
    <property type="match status" value="1"/>
</dbReference>